<name>A0A557SRA0_9ARCH</name>
<evidence type="ECO:0000313" key="2">
    <source>
        <dbReference type="Proteomes" id="UP000315289"/>
    </source>
</evidence>
<dbReference type="AlphaFoldDB" id="A0A557SRA0"/>
<dbReference type="RefSeq" id="WP_144734492.1">
    <property type="nucleotide sequence ID" value="NZ_ML675593.1"/>
</dbReference>
<accession>A0A557SRA0</accession>
<proteinExistence type="predicted"/>
<comment type="caution">
    <text evidence="1">The sequence shown here is derived from an EMBL/GenBank/DDBJ whole genome shotgun (WGS) entry which is preliminary data.</text>
</comment>
<protein>
    <submittedName>
        <fullName evidence="1">Uncharacterized protein</fullName>
    </submittedName>
</protein>
<keyword evidence="2" id="KW-1185">Reference proteome</keyword>
<reference evidence="1 2" key="1">
    <citation type="journal article" date="2019" name="Front. Microbiol.">
        <title>Ammonia Oxidation by the Arctic Terrestrial Thaumarchaeote Candidatus Nitrosocosmicus arcticus Is Stimulated by Increasing Temperatures.</title>
        <authorList>
            <person name="Alves R.J.E."/>
            <person name="Kerou M."/>
            <person name="Zappe A."/>
            <person name="Bittner R."/>
            <person name="Abby S.S."/>
            <person name="Schmidt H.A."/>
            <person name="Pfeifer K."/>
            <person name="Schleper C."/>
        </authorList>
    </citation>
    <scope>NUCLEOTIDE SEQUENCE [LARGE SCALE GENOMIC DNA]</scope>
    <source>
        <strain evidence="1 2">Kfb</strain>
    </source>
</reference>
<gene>
    <name evidence="1" type="ORF">NARC_200012</name>
</gene>
<evidence type="ECO:0000313" key="1">
    <source>
        <dbReference type="EMBL" id="TVP39123.1"/>
    </source>
</evidence>
<dbReference type="EMBL" id="VOAH01000020">
    <property type="protein sequence ID" value="TVP39123.1"/>
    <property type="molecule type" value="Genomic_DNA"/>
</dbReference>
<sequence length="147" mass="17453">MKKNYNRILLSLQPFWGQKLSYIFQNGFDEEDIVNMNKMVVNCVNRYNNIIASKQTNYINFISNNNEDNKNNVKITKSEFWTYLISDIENLQDLRLSILSHTKKLNDLRQEIITITKQKQGIEMSTYKNPCIYVVSVLNNSNYFLFF</sequence>
<dbReference type="Proteomes" id="UP000315289">
    <property type="component" value="Unassembled WGS sequence"/>
</dbReference>
<organism evidence="1 2">
    <name type="scientific">Candidatus Nitrosocosmicus arcticus</name>
    <dbReference type="NCBI Taxonomy" id="2035267"/>
    <lineage>
        <taxon>Archaea</taxon>
        <taxon>Nitrososphaerota</taxon>
        <taxon>Nitrososphaeria</taxon>
        <taxon>Nitrososphaerales</taxon>
        <taxon>Nitrososphaeraceae</taxon>
        <taxon>Candidatus Nitrosocosmicus</taxon>
    </lineage>
</organism>